<protein>
    <submittedName>
        <fullName evidence="2">Uncharacterized protein</fullName>
    </submittedName>
</protein>
<name>A0A8T9BT08_9HELO</name>
<sequence length="553" mass="61302">MSKHLRQKAPVTPVQKKSKRKAASVTSSSDNDYNYDDIDGISDSDGDEKDVMEAEGQAIMADVDVSYESPLPDTADYYAEWNGFADEDPPFSIVEDNGFFNDHMARGHEPDLATEAAAWNAIQGDGSDDSESTVTRPRVRFDLSSDDESDLEEHYPDIFLDQNSLNPVFRQQIEEDDEGHVSSDGGHWEYSDDEQSAPHADEDEADSDSDSDTYSSGYDSDDDEGDTTDEDIPIESINNPDSALQRSPVAVNSDDSDSSEAEEIPRRPIRISRPKLGIWKHDRRDPKTICMYDEKVNKVLFFRAPRRSSTFSDRAPPRFNTPLNGLQPPMEDLSPMLSNSANLMMSGMMNGLSSLEEWGGRAVGPPEAFYPFTYVSNDGVIEEGTVSSNEMDDDEFDIDDEENLWKIDDMVDFGAGSSSAEDEDPSPSSDTAEPFSTPARPTALSSEDQVHPLLNHFKNSSVVGAFRNNQRHHVAMTRGDQSRDSLAFSGPLNQGTLKGIKGGRFVHANKPITPRRKTLQQPIGSSPGSPLASMKRKFGEEDFRGHKRHRSAF</sequence>
<gene>
    <name evidence="2" type="ORF">LSUE1_G008755</name>
</gene>
<feature type="region of interest" description="Disordered" evidence="1">
    <location>
        <begin position="413"/>
        <end position="444"/>
    </location>
</feature>
<feature type="region of interest" description="Disordered" evidence="1">
    <location>
        <begin position="1"/>
        <end position="54"/>
    </location>
</feature>
<feature type="compositionally biased region" description="Acidic residues" evidence="1">
    <location>
        <begin position="191"/>
        <end position="211"/>
    </location>
</feature>
<organism evidence="2 3">
    <name type="scientific">Lachnellula suecica</name>
    <dbReference type="NCBI Taxonomy" id="602035"/>
    <lineage>
        <taxon>Eukaryota</taxon>
        <taxon>Fungi</taxon>
        <taxon>Dikarya</taxon>
        <taxon>Ascomycota</taxon>
        <taxon>Pezizomycotina</taxon>
        <taxon>Leotiomycetes</taxon>
        <taxon>Helotiales</taxon>
        <taxon>Lachnaceae</taxon>
        <taxon>Lachnellula</taxon>
    </lineage>
</organism>
<evidence type="ECO:0000256" key="1">
    <source>
        <dbReference type="SAM" id="MobiDB-lite"/>
    </source>
</evidence>
<feature type="compositionally biased region" description="Polar residues" evidence="1">
    <location>
        <begin position="519"/>
        <end position="528"/>
    </location>
</feature>
<feature type="compositionally biased region" description="Acidic residues" evidence="1">
    <location>
        <begin position="33"/>
        <end position="50"/>
    </location>
</feature>
<comment type="caution">
    <text evidence="2">The sequence shown here is derived from an EMBL/GenBank/DDBJ whole genome shotgun (WGS) entry which is preliminary data.</text>
</comment>
<dbReference type="OrthoDB" id="5399183at2759"/>
<feature type="compositionally biased region" description="Acidic residues" evidence="1">
    <location>
        <begin position="219"/>
        <end position="233"/>
    </location>
</feature>
<feature type="region of interest" description="Disordered" evidence="1">
    <location>
        <begin position="516"/>
        <end position="553"/>
    </location>
</feature>
<feature type="region of interest" description="Disordered" evidence="1">
    <location>
        <begin position="121"/>
        <end position="269"/>
    </location>
</feature>
<dbReference type="Proteomes" id="UP000469558">
    <property type="component" value="Unassembled WGS sequence"/>
</dbReference>
<dbReference type="AlphaFoldDB" id="A0A8T9BT08"/>
<evidence type="ECO:0000313" key="2">
    <source>
        <dbReference type="EMBL" id="TVY59671.1"/>
    </source>
</evidence>
<feature type="compositionally biased region" description="Polar residues" evidence="1">
    <location>
        <begin position="236"/>
        <end position="245"/>
    </location>
</feature>
<proteinExistence type="predicted"/>
<accession>A0A8T9BT08</accession>
<keyword evidence="3" id="KW-1185">Reference proteome</keyword>
<evidence type="ECO:0000313" key="3">
    <source>
        <dbReference type="Proteomes" id="UP000469558"/>
    </source>
</evidence>
<reference evidence="2 3" key="1">
    <citation type="submission" date="2018-05" db="EMBL/GenBank/DDBJ databases">
        <title>Genome sequencing and assembly of the regulated plant pathogen Lachnellula willkommii and related sister species for the development of diagnostic species identification markers.</title>
        <authorList>
            <person name="Giroux E."/>
            <person name="Bilodeau G."/>
        </authorList>
    </citation>
    <scope>NUCLEOTIDE SEQUENCE [LARGE SCALE GENOMIC DNA]</scope>
    <source>
        <strain evidence="2 3">CBS 268.59</strain>
    </source>
</reference>
<feature type="region of interest" description="Disordered" evidence="1">
    <location>
        <begin position="311"/>
        <end position="330"/>
    </location>
</feature>
<dbReference type="EMBL" id="QGMK01002248">
    <property type="protein sequence ID" value="TVY59671.1"/>
    <property type="molecule type" value="Genomic_DNA"/>
</dbReference>